<dbReference type="AlphaFoldDB" id="A0ABD0RI01"/>
<comment type="caution">
    <text evidence="2">The sequence shown here is derived from an EMBL/GenBank/DDBJ whole genome shotgun (WGS) entry which is preliminary data.</text>
</comment>
<organism evidence="2 3">
    <name type="scientific">Cirrhinus mrigala</name>
    <name type="common">Mrigala</name>
    <dbReference type="NCBI Taxonomy" id="683832"/>
    <lineage>
        <taxon>Eukaryota</taxon>
        <taxon>Metazoa</taxon>
        <taxon>Chordata</taxon>
        <taxon>Craniata</taxon>
        <taxon>Vertebrata</taxon>
        <taxon>Euteleostomi</taxon>
        <taxon>Actinopterygii</taxon>
        <taxon>Neopterygii</taxon>
        <taxon>Teleostei</taxon>
        <taxon>Ostariophysi</taxon>
        <taxon>Cypriniformes</taxon>
        <taxon>Cyprinidae</taxon>
        <taxon>Labeoninae</taxon>
        <taxon>Labeonini</taxon>
        <taxon>Cirrhinus</taxon>
    </lineage>
</organism>
<feature type="domain" description="3-beta hydroxysteroid dehydrogenase/isomerase" evidence="1">
    <location>
        <begin position="3"/>
        <end position="32"/>
    </location>
</feature>
<keyword evidence="3" id="KW-1185">Reference proteome</keyword>
<reference evidence="2 3" key="1">
    <citation type="submission" date="2024-05" db="EMBL/GenBank/DDBJ databases">
        <title>Genome sequencing and assembly of Indian major carp, Cirrhinus mrigala (Hamilton, 1822).</title>
        <authorList>
            <person name="Mohindra V."/>
            <person name="Chowdhury L.M."/>
            <person name="Lal K."/>
            <person name="Jena J.K."/>
        </authorList>
    </citation>
    <scope>NUCLEOTIDE SEQUENCE [LARGE SCALE GENOMIC DNA]</scope>
    <source>
        <strain evidence="2">CM1030</strain>
        <tissue evidence="2">Blood</tissue>
    </source>
</reference>
<dbReference type="Proteomes" id="UP001529510">
    <property type="component" value="Unassembled WGS sequence"/>
</dbReference>
<dbReference type="Pfam" id="PF01073">
    <property type="entry name" value="3Beta_HSD"/>
    <property type="match status" value="1"/>
</dbReference>
<dbReference type="EMBL" id="JAMKFB020000003">
    <property type="protein sequence ID" value="KAL0197710.1"/>
    <property type="molecule type" value="Genomic_DNA"/>
</dbReference>
<accession>A0ABD0RI01</accession>
<evidence type="ECO:0000313" key="2">
    <source>
        <dbReference type="EMBL" id="KAL0197710.1"/>
    </source>
</evidence>
<feature type="non-terminal residue" evidence="2">
    <location>
        <position position="1"/>
    </location>
</feature>
<sequence length="96" mass="11745">LGGEFYFCYDDSPYKSYEDFNMQFLSAFNFRSLHVPVWVLWFIAWMNDLIRWLLKPFCNFTPLLNRYTLAVACTSFTVRTDKAFHHFQYRPLYSWE</sequence>
<evidence type="ECO:0000313" key="3">
    <source>
        <dbReference type="Proteomes" id="UP001529510"/>
    </source>
</evidence>
<name>A0ABD0RI01_CIRMR</name>
<dbReference type="InterPro" id="IPR002225">
    <property type="entry name" value="3Beta_OHSteriod_DH/Estase"/>
</dbReference>
<protein>
    <recommendedName>
        <fullName evidence="1">3-beta hydroxysteroid dehydrogenase/isomerase domain-containing protein</fullName>
    </recommendedName>
</protein>
<gene>
    <name evidence="2" type="ORF">M9458_006250</name>
</gene>
<proteinExistence type="predicted"/>
<evidence type="ECO:0000259" key="1">
    <source>
        <dbReference type="Pfam" id="PF01073"/>
    </source>
</evidence>
<feature type="non-terminal residue" evidence="2">
    <location>
        <position position="96"/>
    </location>
</feature>
<dbReference type="Gene3D" id="3.40.50.720">
    <property type="entry name" value="NAD(P)-binding Rossmann-like Domain"/>
    <property type="match status" value="1"/>
</dbReference>